<protein>
    <submittedName>
        <fullName evidence="4">Uncharacterized protein</fullName>
    </submittedName>
</protein>
<dbReference type="PANTHER" id="PTHR43490:SF103">
    <property type="entry name" value="(+)-NEOMENTHOL DEHYDROGENASE-LIKE"/>
    <property type="match status" value="1"/>
</dbReference>
<dbReference type="PANTHER" id="PTHR43490">
    <property type="entry name" value="(+)-NEOMENTHOL DEHYDROGENASE"/>
    <property type="match status" value="1"/>
</dbReference>
<dbReference type="EMBL" id="JAIQCV010000001">
    <property type="protein sequence ID" value="KAH1130078.1"/>
    <property type="molecule type" value="Genomic_DNA"/>
</dbReference>
<evidence type="ECO:0000256" key="3">
    <source>
        <dbReference type="ARBA" id="ARBA00023002"/>
    </source>
</evidence>
<comment type="similarity">
    <text evidence="1">Belongs to the short-chain dehydrogenases/reductases (SDR) family.</text>
</comment>
<keyword evidence="2" id="KW-0521">NADP</keyword>
<dbReference type="GO" id="GO:0016020">
    <property type="term" value="C:membrane"/>
    <property type="evidence" value="ECO:0007669"/>
    <property type="project" value="TreeGrafter"/>
</dbReference>
<dbReference type="OrthoDB" id="1933717at2759"/>
<evidence type="ECO:0000313" key="5">
    <source>
        <dbReference type="Proteomes" id="UP000828251"/>
    </source>
</evidence>
<sequence length="106" mass="11479">MPPRILANKYLDFCINSVCPRYAKTDINLKTGTITTEEGAVTPVKLALLPKGGLSGLFFVKARDVNKGFKAIDKLKDLGLSDNVVFHQLDVADPASVASLVDFIKT</sequence>
<evidence type="ECO:0000256" key="2">
    <source>
        <dbReference type="ARBA" id="ARBA00022857"/>
    </source>
</evidence>
<dbReference type="GO" id="GO:0016491">
    <property type="term" value="F:oxidoreductase activity"/>
    <property type="evidence" value="ECO:0007669"/>
    <property type="project" value="UniProtKB-KW"/>
</dbReference>
<keyword evidence="5" id="KW-1185">Reference proteome</keyword>
<dbReference type="Gene3D" id="3.40.50.720">
    <property type="entry name" value="NAD(P)-binding Rossmann-like Domain"/>
    <property type="match status" value="2"/>
</dbReference>
<organism evidence="4 5">
    <name type="scientific">Gossypium stocksii</name>
    <dbReference type="NCBI Taxonomy" id="47602"/>
    <lineage>
        <taxon>Eukaryota</taxon>
        <taxon>Viridiplantae</taxon>
        <taxon>Streptophyta</taxon>
        <taxon>Embryophyta</taxon>
        <taxon>Tracheophyta</taxon>
        <taxon>Spermatophyta</taxon>
        <taxon>Magnoliopsida</taxon>
        <taxon>eudicotyledons</taxon>
        <taxon>Gunneridae</taxon>
        <taxon>Pentapetalae</taxon>
        <taxon>rosids</taxon>
        <taxon>malvids</taxon>
        <taxon>Malvales</taxon>
        <taxon>Malvaceae</taxon>
        <taxon>Malvoideae</taxon>
        <taxon>Gossypium</taxon>
    </lineage>
</organism>
<dbReference type="Proteomes" id="UP000828251">
    <property type="component" value="Unassembled WGS sequence"/>
</dbReference>
<evidence type="ECO:0000256" key="1">
    <source>
        <dbReference type="ARBA" id="ARBA00006484"/>
    </source>
</evidence>
<accession>A0A9D3WKF2</accession>
<gene>
    <name evidence="4" type="ORF">J1N35_001456</name>
</gene>
<dbReference type="InterPro" id="IPR036291">
    <property type="entry name" value="NAD(P)-bd_dom_sf"/>
</dbReference>
<comment type="caution">
    <text evidence="4">The sequence shown here is derived from an EMBL/GenBank/DDBJ whole genome shotgun (WGS) entry which is preliminary data.</text>
</comment>
<evidence type="ECO:0000313" key="4">
    <source>
        <dbReference type="EMBL" id="KAH1130078.1"/>
    </source>
</evidence>
<reference evidence="4 5" key="1">
    <citation type="journal article" date="2021" name="Plant Biotechnol. J.">
        <title>Multi-omics assisted identification of the key and species-specific regulatory components of drought-tolerant mechanisms in Gossypium stocksii.</title>
        <authorList>
            <person name="Yu D."/>
            <person name="Ke L."/>
            <person name="Zhang D."/>
            <person name="Wu Y."/>
            <person name="Sun Y."/>
            <person name="Mei J."/>
            <person name="Sun J."/>
            <person name="Sun Y."/>
        </authorList>
    </citation>
    <scope>NUCLEOTIDE SEQUENCE [LARGE SCALE GENOMIC DNA]</scope>
    <source>
        <strain evidence="5">cv. E1</strain>
        <tissue evidence="4">Leaf</tissue>
    </source>
</reference>
<keyword evidence="3" id="KW-0560">Oxidoreductase</keyword>
<dbReference type="SUPFAM" id="SSF51735">
    <property type="entry name" value="NAD(P)-binding Rossmann-fold domains"/>
    <property type="match status" value="1"/>
</dbReference>
<name>A0A9D3WKF2_9ROSI</name>
<dbReference type="AlphaFoldDB" id="A0A9D3WKF2"/>
<proteinExistence type="inferred from homology"/>